<keyword evidence="3" id="KW-1185">Reference proteome</keyword>
<keyword evidence="1" id="KW-0812">Transmembrane</keyword>
<dbReference type="EMBL" id="JBJJXI010000117">
    <property type="protein sequence ID" value="KAL3390430.1"/>
    <property type="molecule type" value="Genomic_DNA"/>
</dbReference>
<sequence>MSFQIYSIIWPYIIKFCAFKLTWIFAFVVVCISSFIVIVVFVKICYNSINLKTLRNSFALQYKNQMEELKNCVFYQDPAEVSCVRKLKNKCQFEMSNYGIILKRAPTSHCKSSDNDWERIRSQ</sequence>
<dbReference type="Proteomes" id="UP001627154">
    <property type="component" value="Unassembled WGS sequence"/>
</dbReference>
<keyword evidence="1" id="KW-1133">Transmembrane helix</keyword>
<accession>A0ABD2WBG4</accession>
<evidence type="ECO:0000256" key="1">
    <source>
        <dbReference type="SAM" id="Phobius"/>
    </source>
</evidence>
<comment type="caution">
    <text evidence="2">The sequence shown here is derived from an EMBL/GenBank/DDBJ whole genome shotgun (WGS) entry which is preliminary data.</text>
</comment>
<gene>
    <name evidence="2" type="ORF">TKK_014595</name>
</gene>
<organism evidence="2 3">
    <name type="scientific">Trichogramma kaykai</name>
    <dbReference type="NCBI Taxonomy" id="54128"/>
    <lineage>
        <taxon>Eukaryota</taxon>
        <taxon>Metazoa</taxon>
        <taxon>Ecdysozoa</taxon>
        <taxon>Arthropoda</taxon>
        <taxon>Hexapoda</taxon>
        <taxon>Insecta</taxon>
        <taxon>Pterygota</taxon>
        <taxon>Neoptera</taxon>
        <taxon>Endopterygota</taxon>
        <taxon>Hymenoptera</taxon>
        <taxon>Apocrita</taxon>
        <taxon>Proctotrupomorpha</taxon>
        <taxon>Chalcidoidea</taxon>
        <taxon>Trichogrammatidae</taxon>
        <taxon>Trichogramma</taxon>
    </lineage>
</organism>
<evidence type="ECO:0000313" key="3">
    <source>
        <dbReference type="Proteomes" id="UP001627154"/>
    </source>
</evidence>
<name>A0ABD2WBG4_9HYME</name>
<feature type="transmembrane region" description="Helical" evidence="1">
    <location>
        <begin position="21"/>
        <end position="42"/>
    </location>
</feature>
<evidence type="ECO:0000313" key="2">
    <source>
        <dbReference type="EMBL" id="KAL3390430.1"/>
    </source>
</evidence>
<keyword evidence="1" id="KW-0472">Membrane</keyword>
<proteinExistence type="predicted"/>
<reference evidence="2 3" key="1">
    <citation type="journal article" date="2024" name="bioRxiv">
        <title>A reference genome for Trichogramma kaykai: A tiny desert-dwelling parasitoid wasp with competing sex-ratio distorters.</title>
        <authorList>
            <person name="Culotta J."/>
            <person name="Lindsey A.R."/>
        </authorList>
    </citation>
    <scope>NUCLEOTIDE SEQUENCE [LARGE SCALE GENOMIC DNA]</scope>
    <source>
        <strain evidence="2 3">KSX58</strain>
    </source>
</reference>
<dbReference type="AlphaFoldDB" id="A0ABD2WBG4"/>
<protein>
    <submittedName>
        <fullName evidence="2">Uncharacterized protein</fullName>
    </submittedName>
</protein>